<dbReference type="EMBL" id="CP027754">
    <property type="protein sequence ID" value="AZE55533.1"/>
    <property type="molecule type" value="Genomic_DNA"/>
</dbReference>
<comment type="subcellular location">
    <subcellularLocation>
        <location evidence="1">Secreted</location>
    </subcellularLocation>
</comment>
<keyword evidence="5" id="KW-0378">Hydrolase</keyword>
<dbReference type="GO" id="GO:0004035">
    <property type="term" value="F:alkaline phosphatase activity"/>
    <property type="evidence" value="ECO:0007669"/>
    <property type="project" value="UniProtKB-EC"/>
</dbReference>
<dbReference type="Proteomes" id="UP000268696">
    <property type="component" value="Chromosome"/>
</dbReference>
<evidence type="ECO:0000313" key="6">
    <source>
        <dbReference type="Proteomes" id="UP000268696"/>
    </source>
</evidence>
<dbReference type="AlphaFoldDB" id="A0A3G7U876"/>
<dbReference type="SUPFAM" id="SSF51120">
    <property type="entry name" value="beta-Roll"/>
    <property type="match status" value="2"/>
</dbReference>
<reference evidence="5 6" key="1">
    <citation type="submission" date="2018-03" db="EMBL/GenBank/DDBJ databases">
        <title>Diversity of phytobeneficial traits revealed by whole-genome analysis of worldwide-isolated phenazine-producing Pseudomonas spp.</title>
        <authorList>
            <person name="Biessy A."/>
            <person name="Novinscak A."/>
            <person name="Blom J."/>
            <person name="Leger G."/>
            <person name="Thomashow L.S."/>
            <person name="Cazorla F.M."/>
            <person name="Josic D."/>
            <person name="Filion M."/>
        </authorList>
    </citation>
    <scope>NUCLEOTIDE SEQUENCE [LARGE SCALE GENOMIC DNA]</scope>
    <source>
        <strain evidence="5 6">30B</strain>
    </source>
</reference>
<dbReference type="InterPro" id="IPR011049">
    <property type="entry name" value="Serralysin-like_metalloprot_C"/>
</dbReference>
<evidence type="ECO:0000313" key="5">
    <source>
        <dbReference type="EMBL" id="AZE55533.1"/>
    </source>
</evidence>
<dbReference type="EC" id="3.1.3.1" evidence="5"/>
<protein>
    <submittedName>
        <fullName evidence="5">Alkaline phosphatase</fullName>
        <ecNumber evidence="5">3.1.3.1</ecNumber>
    </submittedName>
</protein>
<evidence type="ECO:0000256" key="3">
    <source>
        <dbReference type="ARBA" id="ARBA00022837"/>
    </source>
</evidence>
<evidence type="ECO:0000256" key="4">
    <source>
        <dbReference type="SAM" id="MobiDB-lite"/>
    </source>
</evidence>
<dbReference type="GO" id="GO:0005576">
    <property type="term" value="C:extracellular region"/>
    <property type="evidence" value="ECO:0007669"/>
    <property type="project" value="UniProtKB-SubCell"/>
</dbReference>
<evidence type="ECO:0000256" key="1">
    <source>
        <dbReference type="ARBA" id="ARBA00004613"/>
    </source>
</evidence>
<proteinExistence type="predicted"/>
<feature type="region of interest" description="Disordered" evidence="4">
    <location>
        <begin position="1"/>
        <end position="40"/>
    </location>
</feature>
<keyword evidence="3" id="KW-0106">Calcium</keyword>
<dbReference type="GO" id="GO:0005509">
    <property type="term" value="F:calcium ion binding"/>
    <property type="evidence" value="ECO:0007669"/>
    <property type="project" value="InterPro"/>
</dbReference>
<dbReference type="InterPro" id="IPR050557">
    <property type="entry name" value="RTX_toxin/Mannuronan_C5-epim"/>
</dbReference>
<dbReference type="PANTHER" id="PTHR38340:SF1">
    <property type="entry name" value="S-LAYER PROTEIN"/>
    <property type="match status" value="1"/>
</dbReference>
<evidence type="ECO:0000256" key="2">
    <source>
        <dbReference type="ARBA" id="ARBA00022525"/>
    </source>
</evidence>
<dbReference type="Gene3D" id="2.150.10.10">
    <property type="entry name" value="Serralysin-like metalloprotease, C-terminal"/>
    <property type="match status" value="2"/>
</dbReference>
<dbReference type="InterPro" id="IPR001343">
    <property type="entry name" value="Hemolysn_Ca-bd"/>
</dbReference>
<organism evidence="5 6">
    <name type="scientific">Pseudomonas synxantha</name>
    <dbReference type="NCBI Taxonomy" id="47883"/>
    <lineage>
        <taxon>Bacteria</taxon>
        <taxon>Pseudomonadati</taxon>
        <taxon>Pseudomonadota</taxon>
        <taxon>Gammaproteobacteria</taxon>
        <taxon>Pseudomonadales</taxon>
        <taxon>Pseudomonadaceae</taxon>
        <taxon>Pseudomonas</taxon>
    </lineage>
</organism>
<dbReference type="Pfam" id="PF00353">
    <property type="entry name" value="HemolysinCabind"/>
    <property type="match status" value="3"/>
</dbReference>
<keyword evidence="2" id="KW-0964">Secreted</keyword>
<dbReference type="PANTHER" id="PTHR38340">
    <property type="entry name" value="S-LAYER PROTEIN"/>
    <property type="match status" value="1"/>
</dbReference>
<accession>A0A3G7U876</accession>
<name>A0A3G7U876_9PSED</name>
<dbReference type="PRINTS" id="PR00313">
    <property type="entry name" value="CABNDNGRPT"/>
</dbReference>
<sequence>MLSPLTRPAVSHNYAHSTEPGKPKPSPYDPPSDLTPGVPNTRTHVLLEKSDVTFHREITWSTSDPEKPKIVSNRLVVETGDDADQIHVRSWPGDKLQFTINGRSYVLDAQTPEGPAQGLMIKTNGGDDRVIVDDDVKHVLEVEGGDGNDFIQAGGGMSVLLGRGGNDALILGSNSGYAEGDDGDDLIIGGSGNTMMYGNRGDDRLYAGFGSARKSNFLDGGDDDDELYAGSGNNLLNGGNGNDQLTGHDRTSFYTGEGKDRLLNNKSKDSIYTRVDNRWALAQGSGFIEETPGKSSE</sequence>
<gene>
    <name evidence="5" type="ORF">C4K03_3380</name>
</gene>